<dbReference type="NCBIfam" id="TIGR02786">
    <property type="entry name" value="addB_alphas"/>
    <property type="match status" value="1"/>
</dbReference>
<dbReference type="Gene3D" id="3.90.320.10">
    <property type="match status" value="1"/>
</dbReference>
<dbReference type="EMBL" id="QETF01000007">
    <property type="protein sequence ID" value="PWG17080.1"/>
    <property type="molecule type" value="Genomic_DNA"/>
</dbReference>
<evidence type="ECO:0000259" key="2">
    <source>
        <dbReference type="Pfam" id="PF12705"/>
    </source>
</evidence>
<reference evidence="4" key="1">
    <citation type="submission" date="2018-05" db="EMBL/GenBank/DDBJ databases">
        <authorList>
            <person name="Du Z."/>
            <person name="Wang X."/>
        </authorList>
    </citation>
    <scope>NUCLEOTIDE SEQUENCE [LARGE SCALE GENOMIC DNA]</scope>
    <source>
        <strain evidence="4">WDS4C29</strain>
    </source>
</reference>
<dbReference type="InterPro" id="IPR038726">
    <property type="entry name" value="PDDEXK_AddAB-type"/>
</dbReference>
<dbReference type="SUPFAM" id="SSF52980">
    <property type="entry name" value="Restriction endonuclease-like"/>
    <property type="match status" value="1"/>
</dbReference>
<dbReference type="RefSeq" id="WP_109388601.1">
    <property type="nucleotide sequence ID" value="NZ_QETF01000007.1"/>
</dbReference>
<dbReference type="OrthoDB" id="9780606at2"/>
<dbReference type="Proteomes" id="UP000245293">
    <property type="component" value="Unassembled WGS sequence"/>
</dbReference>
<sequence length="976" mass="107806">MTLPNLFSIAPTLDFGKAFLNGLDQRFGHLPPEQFARIEILVNTRRTQRRLRDLFDQGPARLLPRIRLVTDLGQDAAFHDLPPPASALRRQLELSTLVGELLRQDPTLAPRENRFALAESLGALFSEMHGEGVDPDQIVSLDVEDESGHWKRALRFITLVQHYFDETRPDPDPEARQRLVVERLADQWANTPPDHPVIVAGSTGSRGTTARLMQAVARLSNGFVVLPGVDPHLPHAVWDRMTAMDGGEDHPQYRFKALAETLDMHPADIPPWVDTAAPEQARSELVSLALRPAPVTDHWITEGPKLAALDKATKGLTLLEAPSPRAEAGAIAIAMRHAVEQGKTVALVTPDRTLTRQVTSAMERWDILPDDSAGTPLHLSPPGRFLRHTAALLANRPTPEALLTLLKHPLCHSGARRGPHVLNTTALELKLRRHGPAFPGPQDLRDWAAAGKPPSPERQDWAHWLAALLPTHDPNRQLPLKDWVSWHRSLSEQLAAGPDGTKAGDLWEKKAGREALRMITALQEDADAAGEMTATDYEVLIGQYLSGGEVREADQSHPDVLIWGTLEARVQSADVVILGGLNEGTWPAVPTPDPWLNRAMRRAAGLLLPERRIGLSAHDFQIAACAPEVIISRAIRDNEAETVASRWVSRLLNLLGGLKATGGPEALADMRARGSRLLHAAATLETPEDAQHPAPRPSPRPPATARPRHLSVTQIKTLIRDPYAIYARHVLGLKPLDPLVHSPDAVLRGSLTHDILEAFLPECPDPSDPAAYERLLEIAEGVLARDCPWPAVQRLWLASVERFARQFLEDEIVRQARAAPGNLEKRGETRLDGVDFTLVAKADRLDVTEDGQVWIYDYKTGQAPTKTAQSAYDKQLHLEAAMVERGGFEAVGKARVAGAEYLQLGSEVKTVAADLEAENGDFWERFTRLMQRWATDDLGYTARRANMKVDETGQYDHLARYGEWDETQPPTPEDLT</sequence>
<keyword evidence="4" id="KW-1185">Reference proteome</keyword>
<dbReference type="InterPro" id="IPR011335">
    <property type="entry name" value="Restrct_endonuc-II-like"/>
</dbReference>
<comment type="caution">
    <text evidence="3">The sequence shown here is derived from an EMBL/GenBank/DDBJ whole genome shotgun (WGS) entry which is preliminary data.</text>
</comment>
<dbReference type="Pfam" id="PF12705">
    <property type="entry name" value="PDDEXK_1"/>
    <property type="match status" value="1"/>
</dbReference>
<evidence type="ECO:0000256" key="1">
    <source>
        <dbReference type="SAM" id="MobiDB-lite"/>
    </source>
</evidence>
<dbReference type="InterPro" id="IPR014153">
    <property type="entry name" value="Ds_break_AddB"/>
</dbReference>
<feature type="domain" description="PD-(D/E)XK endonuclease-like" evidence="2">
    <location>
        <begin position="709"/>
        <end position="934"/>
    </location>
</feature>
<feature type="region of interest" description="Disordered" evidence="1">
    <location>
        <begin position="684"/>
        <end position="708"/>
    </location>
</feature>
<gene>
    <name evidence="3" type="primary">addB</name>
    <name evidence="3" type="ORF">DFK10_08525</name>
</gene>
<dbReference type="SUPFAM" id="SSF52540">
    <property type="entry name" value="P-loop containing nucleoside triphosphate hydrolases"/>
    <property type="match status" value="1"/>
</dbReference>
<protein>
    <submittedName>
        <fullName evidence="3">Double-strand break repair protein AddB</fullName>
    </submittedName>
</protein>
<organism evidence="3 4">
    <name type="scientific">Salibaculum griseiflavum</name>
    <dbReference type="NCBI Taxonomy" id="1914409"/>
    <lineage>
        <taxon>Bacteria</taxon>
        <taxon>Pseudomonadati</taxon>
        <taxon>Pseudomonadota</taxon>
        <taxon>Alphaproteobacteria</taxon>
        <taxon>Rhodobacterales</taxon>
        <taxon>Roseobacteraceae</taxon>
        <taxon>Salibaculum</taxon>
    </lineage>
</organism>
<dbReference type="InterPro" id="IPR011604">
    <property type="entry name" value="PDDEXK-like_dom_sf"/>
</dbReference>
<evidence type="ECO:0000313" key="4">
    <source>
        <dbReference type="Proteomes" id="UP000245293"/>
    </source>
</evidence>
<dbReference type="InterPro" id="IPR027417">
    <property type="entry name" value="P-loop_NTPase"/>
</dbReference>
<name>A0A2V1P5I0_9RHOB</name>
<feature type="compositionally biased region" description="Pro residues" evidence="1">
    <location>
        <begin position="694"/>
        <end position="704"/>
    </location>
</feature>
<accession>A0A2V1P5I0</accession>
<proteinExistence type="predicted"/>
<evidence type="ECO:0000313" key="3">
    <source>
        <dbReference type="EMBL" id="PWG17080.1"/>
    </source>
</evidence>
<dbReference type="AlphaFoldDB" id="A0A2V1P5I0"/>